<dbReference type="STRING" id="1121387.GCA_000429885_01302"/>
<evidence type="ECO:0000259" key="3">
    <source>
        <dbReference type="PROSITE" id="PS51746"/>
    </source>
</evidence>
<dbReference type="InterPro" id="IPR015655">
    <property type="entry name" value="PP2C"/>
</dbReference>
<protein>
    <submittedName>
        <fullName evidence="4">PP2C-family Ser/Thr phosphatase</fullName>
        <ecNumber evidence="4">3.1.3.16</ecNumber>
    </submittedName>
</protein>
<keyword evidence="2" id="KW-0472">Membrane</keyword>
<keyword evidence="2" id="KW-1133">Transmembrane helix</keyword>
<dbReference type="CDD" id="cd00143">
    <property type="entry name" value="PP2Cc"/>
    <property type="match status" value="1"/>
</dbReference>
<feature type="region of interest" description="Disordered" evidence="1">
    <location>
        <begin position="257"/>
        <end position="303"/>
    </location>
</feature>
<feature type="domain" description="PPM-type phosphatase" evidence="3">
    <location>
        <begin position="6"/>
        <end position="239"/>
    </location>
</feature>
<keyword evidence="5" id="KW-1185">Reference proteome</keyword>
<name>A0A239V7V9_9MICO</name>
<dbReference type="SUPFAM" id="SSF81606">
    <property type="entry name" value="PP2C-like"/>
    <property type="match status" value="1"/>
</dbReference>
<dbReference type="SMART" id="SM00332">
    <property type="entry name" value="PP2Cc"/>
    <property type="match status" value="1"/>
</dbReference>
<evidence type="ECO:0000313" key="5">
    <source>
        <dbReference type="Proteomes" id="UP000242637"/>
    </source>
</evidence>
<dbReference type="GeneID" id="63458701"/>
<reference evidence="4 5" key="1">
    <citation type="submission" date="2017-06" db="EMBL/GenBank/DDBJ databases">
        <authorList>
            <consortium name="Pathogen Informatics"/>
        </authorList>
    </citation>
    <scope>NUCLEOTIDE SEQUENCE [LARGE SCALE GENOMIC DNA]</scope>
    <source>
        <strain evidence="4 5">NCTC13039</strain>
    </source>
</reference>
<evidence type="ECO:0000256" key="1">
    <source>
        <dbReference type="SAM" id="MobiDB-lite"/>
    </source>
</evidence>
<feature type="compositionally biased region" description="Low complexity" evidence="1">
    <location>
        <begin position="272"/>
        <end position="281"/>
    </location>
</feature>
<dbReference type="Proteomes" id="UP000242637">
    <property type="component" value="Chromosome 1"/>
</dbReference>
<dbReference type="KEGG" id="dco:SAMEA4475696_0414"/>
<dbReference type="GO" id="GO:0004722">
    <property type="term" value="F:protein serine/threonine phosphatase activity"/>
    <property type="evidence" value="ECO:0007669"/>
    <property type="project" value="UniProtKB-EC"/>
</dbReference>
<dbReference type="InterPro" id="IPR036457">
    <property type="entry name" value="PPM-type-like_dom_sf"/>
</dbReference>
<dbReference type="SMART" id="SM00331">
    <property type="entry name" value="PP2C_SIG"/>
    <property type="match status" value="1"/>
</dbReference>
<dbReference type="AlphaFoldDB" id="A0A239V7V9"/>
<feature type="transmembrane region" description="Helical" evidence="2">
    <location>
        <begin position="310"/>
        <end position="331"/>
    </location>
</feature>
<feature type="compositionally biased region" description="Pro residues" evidence="1">
    <location>
        <begin position="452"/>
        <end position="462"/>
    </location>
</feature>
<evidence type="ECO:0000313" key="4">
    <source>
        <dbReference type="EMBL" id="SNV18285.1"/>
    </source>
</evidence>
<dbReference type="EMBL" id="LT906453">
    <property type="protein sequence ID" value="SNV18285.1"/>
    <property type="molecule type" value="Genomic_DNA"/>
</dbReference>
<evidence type="ECO:0000256" key="2">
    <source>
        <dbReference type="SAM" id="Phobius"/>
    </source>
</evidence>
<dbReference type="InterPro" id="IPR001932">
    <property type="entry name" value="PPM-type_phosphatase-like_dom"/>
</dbReference>
<accession>A0A239V7V9</accession>
<gene>
    <name evidence="4" type="primary">pstP</name>
    <name evidence="4" type="ORF">SAMEA4475696_00414</name>
</gene>
<organism evidence="4 5">
    <name type="scientific">Dermatophilus congolensis</name>
    <dbReference type="NCBI Taxonomy" id="1863"/>
    <lineage>
        <taxon>Bacteria</taxon>
        <taxon>Bacillati</taxon>
        <taxon>Actinomycetota</taxon>
        <taxon>Actinomycetes</taxon>
        <taxon>Micrococcales</taxon>
        <taxon>Dermatophilaceae</taxon>
        <taxon>Dermatophilus</taxon>
    </lineage>
</organism>
<proteinExistence type="predicted"/>
<dbReference type="OrthoDB" id="9801841at2"/>
<dbReference type="EC" id="3.1.3.16" evidence="4"/>
<dbReference type="Gene3D" id="3.60.40.10">
    <property type="entry name" value="PPM-type phosphatase domain"/>
    <property type="match status" value="1"/>
</dbReference>
<dbReference type="PROSITE" id="PS51746">
    <property type="entry name" value="PPM_2"/>
    <property type="match status" value="1"/>
</dbReference>
<feature type="region of interest" description="Disordered" evidence="1">
    <location>
        <begin position="420"/>
        <end position="486"/>
    </location>
</feature>
<keyword evidence="2" id="KW-0812">Transmembrane</keyword>
<sequence length="486" mass="51485">MSIAWNYAARTDVGLVRSRNEDSGYAGPHLIAIADGMGGHAGGNVASSLVISRIARLDGDSHGCDDALELLARTVAEANNDINTAVEEHHELNGMGTTFTGLMRCGADNLVLVHIGDSRAFMVRDEQFTQITIDHSFVQSLVDAGRISPEDAENHPQRSLVTRVLTGAPEDEPDLSVRRARPGDRYVICSDGLSDYVSRSTIEEVITAGMPPVDTLKKLIDLALKAGAPDNVTVVIADVTDEKPDSPHHPIVVGAAAEHGERPDPTTALSPAQKAAAFQAQTTGKRTEPDTGEEIDDGSSATDRRTRRSGILITLLTLATVTLGLVGAYAWTQQQRYLGIAGDIVGVYRGIPQSIGAIPLSHVERDVSDIKIENLPDYYRSRLAAAIPAADDADIENQIQVLRVQQAQCLTRMAAGAPCGVDATPAPPTSQPSPTSTTSSPSGSAAPTVIPASPPTAEPPLRTPRTAQPVPHTSRHTKPPAKEVRP</sequence>
<dbReference type="Pfam" id="PF13672">
    <property type="entry name" value="PP2C_2"/>
    <property type="match status" value="1"/>
</dbReference>
<dbReference type="PANTHER" id="PTHR47992">
    <property type="entry name" value="PROTEIN PHOSPHATASE"/>
    <property type="match status" value="1"/>
</dbReference>
<keyword evidence="4" id="KW-0378">Hydrolase</keyword>
<feature type="compositionally biased region" description="Low complexity" evidence="1">
    <location>
        <begin position="432"/>
        <end position="448"/>
    </location>
</feature>
<dbReference type="RefSeq" id="WP_028327226.1">
    <property type="nucleotide sequence ID" value="NZ_JAAFNJ010000001.1"/>
</dbReference>